<dbReference type="PROSITE" id="PS00041">
    <property type="entry name" value="HTH_ARAC_FAMILY_1"/>
    <property type="match status" value="1"/>
</dbReference>
<dbReference type="InterPro" id="IPR001789">
    <property type="entry name" value="Sig_transdc_resp-reg_receiver"/>
</dbReference>
<evidence type="ECO:0000256" key="4">
    <source>
        <dbReference type="ARBA" id="ARBA00022553"/>
    </source>
</evidence>
<dbReference type="PANTHER" id="PTHR42713">
    <property type="entry name" value="HISTIDINE KINASE-RELATED"/>
    <property type="match status" value="1"/>
</dbReference>
<keyword evidence="4 10" id="KW-0597">Phosphoprotein</keyword>
<dbReference type="PANTHER" id="PTHR42713:SF3">
    <property type="entry name" value="TRANSCRIPTIONAL REGULATORY PROTEIN HPTR"/>
    <property type="match status" value="1"/>
</dbReference>
<dbReference type="Proteomes" id="UP000283295">
    <property type="component" value="Unassembled WGS sequence"/>
</dbReference>
<protein>
    <recommendedName>
        <fullName evidence="2">Stage 0 sporulation protein A homolog</fullName>
    </recommendedName>
</protein>
<dbReference type="InterPro" id="IPR018060">
    <property type="entry name" value="HTH_AraC"/>
</dbReference>
<dbReference type="InterPro" id="IPR051552">
    <property type="entry name" value="HptR"/>
</dbReference>
<sequence>MYRILIVDDERIERNGIRFLLKKLNMEFDIDEAVNGLDALEKIRQEDYDILLTDVKMPFMDGIELIDNVVNEKKKMRCVIFSGCNEFDYAKRAIRLGVVDYILKPVDPKEFKETLEKVVDELEAAKASDELKSKSMEFLYEHALYMLVNGEDIESIRREYNGLNLNFARFKRILLVEFNHDFFGRRDVDFKKNEKIMSLGIQRYLNLNQQQELIFLGEETDAVYTAQELAKIIKSDYDEECFIAVSSDIEKPEDMKQKVDELDELMDNKFYHPEIKVFYPNMEGDSSGMIQFDDDTLMKQMKQDIKMKDVEALREHFDKFCEKYRHKNECSQIYIKFLYSNLLKDIYGSIDGTGEADLNKDVEKMYMTTDFQSLTGLVEVAIDRLAACFEDKSQTGHKEVEMVKQYIYRNYGSELGIDMLADMVYLAPSYLSTVFKKETGQNLSKFIKSYRMERARDMLENSMAKIVDIGAMCGYQNVSYFCSSFREFYGVSPQKFRESGVAGGE</sequence>
<dbReference type="InterPro" id="IPR018062">
    <property type="entry name" value="HTH_AraC-typ_CS"/>
</dbReference>
<evidence type="ECO:0000256" key="9">
    <source>
        <dbReference type="ARBA" id="ARBA00024867"/>
    </source>
</evidence>
<feature type="modified residue" description="4-aspartylphosphate" evidence="10">
    <location>
        <position position="54"/>
    </location>
</feature>
<dbReference type="InterPro" id="IPR020449">
    <property type="entry name" value="Tscrpt_reg_AraC-type_HTH"/>
</dbReference>
<dbReference type="SUPFAM" id="SSF46689">
    <property type="entry name" value="Homeodomain-like"/>
    <property type="match status" value="2"/>
</dbReference>
<accession>A0A412IR60</accession>
<dbReference type="GO" id="GO:0043565">
    <property type="term" value="F:sequence-specific DNA binding"/>
    <property type="evidence" value="ECO:0007669"/>
    <property type="project" value="InterPro"/>
</dbReference>
<dbReference type="PROSITE" id="PS01124">
    <property type="entry name" value="HTH_ARAC_FAMILY_2"/>
    <property type="match status" value="1"/>
</dbReference>
<evidence type="ECO:0000313" key="14">
    <source>
        <dbReference type="Proteomes" id="UP000283295"/>
    </source>
</evidence>
<evidence type="ECO:0000259" key="12">
    <source>
        <dbReference type="PROSITE" id="PS50110"/>
    </source>
</evidence>
<dbReference type="SMART" id="SM00448">
    <property type="entry name" value="REC"/>
    <property type="match status" value="1"/>
</dbReference>
<comment type="caution">
    <text evidence="13">The sequence shown here is derived from an EMBL/GenBank/DDBJ whole genome shotgun (WGS) entry which is preliminary data.</text>
</comment>
<evidence type="ECO:0000256" key="8">
    <source>
        <dbReference type="ARBA" id="ARBA00023163"/>
    </source>
</evidence>
<evidence type="ECO:0000313" key="13">
    <source>
        <dbReference type="EMBL" id="RGS41437.1"/>
    </source>
</evidence>
<comment type="function">
    <text evidence="9">May play the central regulatory role in sporulation. It may be an element of the effector pathway responsible for the activation of sporulation genes in response to nutritional stress. Spo0A may act in concert with spo0H (a sigma factor) to control the expression of some genes that are critical to the sporulation process.</text>
</comment>
<reference evidence="13 14" key="1">
    <citation type="submission" date="2018-08" db="EMBL/GenBank/DDBJ databases">
        <title>A genome reference for cultivated species of the human gut microbiota.</title>
        <authorList>
            <person name="Zou Y."/>
            <person name="Xue W."/>
            <person name="Luo G."/>
        </authorList>
    </citation>
    <scope>NUCLEOTIDE SEQUENCE [LARGE SCALE GENOMIC DNA]</scope>
    <source>
        <strain evidence="13 14">AF22-21</strain>
    </source>
</reference>
<dbReference type="GO" id="GO:0003700">
    <property type="term" value="F:DNA-binding transcription factor activity"/>
    <property type="evidence" value="ECO:0007669"/>
    <property type="project" value="InterPro"/>
</dbReference>
<keyword evidence="8" id="KW-0804">Transcription</keyword>
<dbReference type="PRINTS" id="PR00032">
    <property type="entry name" value="HTHARAC"/>
</dbReference>
<dbReference type="PROSITE" id="PS50110">
    <property type="entry name" value="RESPONSE_REGULATORY"/>
    <property type="match status" value="1"/>
</dbReference>
<keyword evidence="3" id="KW-0963">Cytoplasm</keyword>
<feature type="domain" description="Response regulatory" evidence="12">
    <location>
        <begin position="3"/>
        <end position="119"/>
    </location>
</feature>
<dbReference type="SUPFAM" id="SSF52172">
    <property type="entry name" value="CheY-like"/>
    <property type="match status" value="1"/>
</dbReference>
<keyword evidence="7" id="KW-0238">DNA-binding</keyword>
<dbReference type="SMART" id="SM00342">
    <property type="entry name" value="HTH_ARAC"/>
    <property type="match status" value="1"/>
</dbReference>
<evidence type="ECO:0000256" key="7">
    <source>
        <dbReference type="ARBA" id="ARBA00023125"/>
    </source>
</evidence>
<dbReference type="Pfam" id="PF12833">
    <property type="entry name" value="HTH_18"/>
    <property type="match status" value="1"/>
</dbReference>
<dbReference type="GO" id="GO:0005737">
    <property type="term" value="C:cytoplasm"/>
    <property type="evidence" value="ECO:0007669"/>
    <property type="project" value="UniProtKB-SubCell"/>
</dbReference>
<comment type="subcellular location">
    <subcellularLocation>
        <location evidence="1">Cytoplasm</location>
    </subcellularLocation>
</comment>
<dbReference type="Gene3D" id="3.40.50.2300">
    <property type="match status" value="1"/>
</dbReference>
<gene>
    <name evidence="13" type="ORF">DWX94_08730</name>
</gene>
<name>A0A412IR60_9FIRM</name>
<dbReference type="OrthoDB" id="2990361at2"/>
<evidence type="ECO:0000256" key="3">
    <source>
        <dbReference type="ARBA" id="ARBA00022490"/>
    </source>
</evidence>
<dbReference type="GO" id="GO:0000160">
    <property type="term" value="P:phosphorelay signal transduction system"/>
    <property type="evidence" value="ECO:0007669"/>
    <property type="project" value="UniProtKB-KW"/>
</dbReference>
<evidence type="ECO:0000256" key="10">
    <source>
        <dbReference type="PROSITE-ProRule" id="PRU00169"/>
    </source>
</evidence>
<proteinExistence type="predicted"/>
<dbReference type="AlphaFoldDB" id="A0A412IR60"/>
<evidence type="ECO:0000256" key="6">
    <source>
        <dbReference type="ARBA" id="ARBA00023015"/>
    </source>
</evidence>
<feature type="domain" description="HTH araC/xylS-type" evidence="11">
    <location>
        <begin position="401"/>
        <end position="499"/>
    </location>
</feature>
<organism evidence="13 14">
    <name type="scientific">Coprococcus eutactus</name>
    <dbReference type="NCBI Taxonomy" id="33043"/>
    <lineage>
        <taxon>Bacteria</taxon>
        <taxon>Bacillati</taxon>
        <taxon>Bacillota</taxon>
        <taxon>Clostridia</taxon>
        <taxon>Lachnospirales</taxon>
        <taxon>Lachnospiraceae</taxon>
        <taxon>Coprococcus</taxon>
    </lineage>
</organism>
<evidence type="ECO:0000256" key="5">
    <source>
        <dbReference type="ARBA" id="ARBA00023012"/>
    </source>
</evidence>
<evidence type="ECO:0000256" key="2">
    <source>
        <dbReference type="ARBA" id="ARBA00018672"/>
    </source>
</evidence>
<evidence type="ECO:0000259" key="11">
    <source>
        <dbReference type="PROSITE" id="PS01124"/>
    </source>
</evidence>
<dbReference type="InterPro" id="IPR009057">
    <property type="entry name" value="Homeodomain-like_sf"/>
</dbReference>
<dbReference type="Gene3D" id="1.10.10.60">
    <property type="entry name" value="Homeodomain-like"/>
    <property type="match status" value="2"/>
</dbReference>
<keyword evidence="6" id="KW-0805">Transcription regulation</keyword>
<evidence type="ECO:0000256" key="1">
    <source>
        <dbReference type="ARBA" id="ARBA00004496"/>
    </source>
</evidence>
<dbReference type="Pfam" id="PF00072">
    <property type="entry name" value="Response_reg"/>
    <property type="match status" value="1"/>
</dbReference>
<keyword evidence="5" id="KW-0902">Two-component regulatory system</keyword>
<dbReference type="EMBL" id="QRVK01000020">
    <property type="protein sequence ID" value="RGS41437.1"/>
    <property type="molecule type" value="Genomic_DNA"/>
</dbReference>
<dbReference type="CDD" id="cd17536">
    <property type="entry name" value="REC_YesN-like"/>
    <property type="match status" value="1"/>
</dbReference>
<dbReference type="InterPro" id="IPR011006">
    <property type="entry name" value="CheY-like_superfamily"/>
</dbReference>